<sequence length="71" mass="8722">MPLHVAIIALLFFTGSVIHEIEAQYYSYYYPSYSYYPYYYGAYSYYPYYGYYYYGKREVDWNQAPQSFNQP</sequence>
<keyword evidence="2" id="KW-1185">Reference proteome</keyword>
<dbReference type="AlphaFoldDB" id="A0A1I7XKX9"/>
<protein>
    <submittedName>
        <fullName evidence="3">Uncharacterized protein</fullName>
    </submittedName>
</protein>
<name>A0A1I7XKX9_HETBA</name>
<feature type="chain" id="PRO_5009311306" evidence="1">
    <location>
        <begin position="24"/>
        <end position="71"/>
    </location>
</feature>
<dbReference type="WBParaSite" id="Hba_18379">
    <property type="protein sequence ID" value="Hba_18379"/>
    <property type="gene ID" value="Hba_18379"/>
</dbReference>
<keyword evidence="1" id="KW-0732">Signal</keyword>
<dbReference type="Proteomes" id="UP000095283">
    <property type="component" value="Unplaced"/>
</dbReference>
<evidence type="ECO:0000313" key="3">
    <source>
        <dbReference type="WBParaSite" id="Hba_18379"/>
    </source>
</evidence>
<accession>A0A1I7XKX9</accession>
<reference evidence="3" key="1">
    <citation type="submission" date="2016-11" db="UniProtKB">
        <authorList>
            <consortium name="WormBaseParasite"/>
        </authorList>
    </citation>
    <scope>IDENTIFICATION</scope>
</reference>
<evidence type="ECO:0000256" key="1">
    <source>
        <dbReference type="SAM" id="SignalP"/>
    </source>
</evidence>
<proteinExistence type="predicted"/>
<feature type="signal peptide" evidence="1">
    <location>
        <begin position="1"/>
        <end position="23"/>
    </location>
</feature>
<organism evidence="2 3">
    <name type="scientific">Heterorhabditis bacteriophora</name>
    <name type="common">Entomopathogenic nematode worm</name>
    <dbReference type="NCBI Taxonomy" id="37862"/>
    <lineage>
        <taxon>Eukaryota</taxon>
        <taxon>Metazoa</taxon>
        <taxon>Ecdysozoa</taxon>
        <taxon>Nematoda</taxon>
        <taxon>Chromadorea</taxon>
        <taxon>Rhabditida</taxon>
        <taxon>Rhabditina</taxon>
        <taxon>Rhabditomorpha</taxon>
        <taxon>Strongyloidea</taxon>
        <taxon>Heterorhabditidae</taxon>
        <taxon>Heterorhabditis</taxon>
    </lineage>
</organism>
<evidence type="ECO:0000313" key="2">
    <source>
        <dbReference type="Proteomes" id="UP000095283"/>
    </source>
</evidence>